<keyword evidence="1" id="KW-1133">Transmembrane helix</keyword>
<proteinExistence type="predicted"/>
<keyword evidence="1" id="KW-0812">Transmembrane</keyword>
<reference evidence="3 4" key="1">
    <citation type="submission" date="2016-10" db="EMBL/GenBank/DDBJ databases">
        <authorList>
            <person name="de Groot N.N."/>
        </authorList>
    </citation>
    <scope>NUCLEOTIDE SEQUENCE [LARGE SCALE GENOMIC DNA]</scope>
    <source>
        <strain evidence="3 4">DSM 22007</strain>
    </source>
</reference>
<organism evidence="3 4">
    <name type="scientific">Thalassovita taeanensis</name>
    <dbReference type="NCBI Taxonomy" id="657014"/>
    <lineage>
        <taxon>Bacteria</taxon>
        <taxon>Pseudomonadati</taxon>
        <taxon>Pseudomonadota</taxon>
        <taxon>Alphaproteobacteria</taxon>
        <taxon>Rhodobacterales</taxon>
        <taxon>Roseobacteraceae</taxon>
        <taxon>Thalassovita</taxon>
    </lineage>
</organism>
<dbReference type="OrthoDB" id="9768004at2"/>
<dbReference type="Proteomes" id="UP000198634">
    <property type="component" value="Unassembled WGS sequence"/>
</dbReference>
<dbReference type="SUPFAM" id="SSF56436">
    <property type="entry name" value="C-type lectin-like"/>
    <property type="match status" value="1"/>
</dbReference>
<accession>A0A1H9GF61</accession>
<dbReference type="PANTHER" id="PTHR23150">
    <property type="entry name" value="SULFATASE MODIFYING FACTOR 1, 2"/>
    <property type="match status" value="1"/>
</dbReference>
<dbReference type="STRING" id="657014.SAMN04488092_107145"/>
<keyword evidence="1" id="KW-0472">Membrane</keyword>
<protein>
    <submittedName>
        <fullName evidence="3">Sulfatase-modifying factor enzyme 1</fullName>
    </submittedName>
</protein>
<dbReference type="InterPro" id="IPR016187">
    <property type="entry name" value="CTDL_fold"/>
</dbReference>
<keyword evidence="4" id="KW-1185">Reference proteome</keyword>
<evidence type="ECO:0000313" key="3">
    <source>
        <dbReference type="EMBL" id="SEQ48458.1"/>
    </source>
</evidence>
<dbReference type="EMBL" id="FOEP01000007">
    <property type="protein sequence ID" value="SEQ48458.1"/>
    <property type="molecule type" value="Genomic_DNA"/>
</dbReference>
<dbReference type="Pfam" id="PF03781">
    <property type="entry name" value="FGE-sulfatase"/>
    <property type="match status" value="1"/>
</dbReference>
<dbReference type="RefSeq" id="WP_090270049.1">
    <property type="nucleotide sequence ID" value="NZ_FOEP01000007.1"/>
</dbReference>
<dbReference type="InterPro" id="IPR005532">
    <property type="entry name" value="SUMF_dom"/>
</dbReference>
<name>A0A1H9GF61_9RHOB</name>
<gene>
    <name evidence="3" type="ORF">SAMN04488092_107145</name>
</gene>
<evidence type="ECO:0000313" key="4">
    <source>
        <dbReference type="Proteomes" id="UP000198634"/>
    </source>
</evidence>
<feature type="transmembrane region" description="Helical" evidence="1">
    <location>
        <begin position="12"/>
        <end position="36"/>
    </location>
</feature>
<sequence length="255" mass="27446">MSKAPAKLIFPIRPIVAGLSVMVSASVIFGAASIFLRGPDADYIPQMALIPVASSSGGELFVQAREVTISEWNRCHASGDCTLQLRPPVGHTGADYPATGLNWVDVNEYLTWINKKSRHTFRLPTSGEWTAMAASVMPKKPDPIFTDPELTWASTYLTEGLVSRKLEPSGSYSQTVEGIGDLDGNVWEWTRDCYAGASEGQRLDPNVCPAFFVGGEHEAVIPFLVRDPARGGCAVGAPPPHLGMRLVSDSPLPAH</sequence>
<dbReference type="PANTHER" id="PTHR23150:SF19">
    <property type="entry name" value="FORMYLGLYCINE-GENERATING ENZYME"/>
    <property type="match status" value="1"/>
</dbReference>
<evidence type="ECO:0000256" key="1">
    <source>
        <dbReference type="SAM" id="Phobius"/>
    </source>
</evidence>
<dbReference type="AlphaFoldDB" id="A0A1H9GF61"/>
<dbReference type="InterPro" id="IPR042095">
    <property type="entry name" value="SUMF_sf"/>
</dbReference>
<dbReference type="Gene3D" id="3.90.1580.10">
    <property type="entry name" value="paralog of FGE (formylglycine-generating enzyme)"/>
    <property type="match status" value="1"/>
</dbReference>
<dbReference type="GO" id="GO:0120147">
    <property type="term" value="F:formylglycine-generating oxidase activity"/>
    <property type="evidence" value="ECO:0007669"/>
    <property type="project" value="TreeGrafter"/>
</dbReference>
<evidence type="ECO:0000259" key="2">
    <source>
        <dbReference type="Pfam" id="PF03781"/>
    </source>
</evidence>
<feature type="domain" description="Sulfatase-modifying factor enzyme-like" evidence="2">
    <location>
        <begin position="62"/>
        <end position="247"/>
    </location>
</feature>
<dbReference type="InterPro" id="IPR051043">
    <property type="entry name" value="Sulfatase_Mod_Factor_Kinase"/>
</dbReference>